<dbReference type="InterPro" id="IPR051044">
    <property type="entry name" value="MAG_DAG_Lipase"/>
</dbReference>
<protein>
    <submittedName>
        <fullName evidence="2">Alpha/beta hydrolase</fullName>
    </submittedName>
</protein>
<accession>A0ABS6JVY7</accession>
<dbReference type="Pfam" id="PF12146">
    <property type="entry name" value="Hydrolase_4"/>
    <property type="match status" value="1"/>
</dbReference>
<dbReference type="Gene3D" id="3.40.50.1820">
    <property type="entry name" value="alpha/beta hydrolase"/>
    <property type="match status" value="1"/>
</dbReference>
<dbReference type="InterPro" id="IPR029058">
    <property type="entry name" value="AB_hydrolase_fold"/>
</dbReference>
<dbReference type="PANTHER" id="PTHR11614">
    <property type="entry name" value="PHOSPHOLIPASE-RELATED"/>
    <property type="match status" value="1"/>
</dbReference>
<gene>
    <name evidence="2" type="ORF">KS407_08095</name>
</gene>
<proteinExistence type="predicted"/>
<name>A0ABS6JVY7_9BACI</name>
<dbReference type="GO" id="GO:0016787">
    <property type="term" value="F:hydrolase activity"/>
    <property type="evidence" value="ECO:0007669"/>
    <property type="project" value="UniProtKB-KW"/>
</dbReference>
<dbReference type="EMBL" id="JAHQCR010000034">
    <property type="protein sequence ID" value="MBU9721407.1"/>
    <property type="molecule type" value="Genomic_DNA"/>
</dbReference>
<keyword evidence="2" id="KW-0378">Hydrolase</keyword>
<reference evidence="2 3" key="1">
    <citation type="submission" date="2021-06" db="EMBL/GenBank/DDBJ databases">
        <title>Bacillus sp. RD4P76, an endophyte from a halophyte.</title>
        <authorList>
            <person name="Sun J.-Q."/>
        </authorList>
    </citation>
    <scope>NUCLEOTIDE SEQUENCE [LARGE SCALE GENOMIC DNA]</scope>
    <source>
        <strain evidence="2 3">JCM 17098</strain>
    </source>
</reference>
<evidence type="ECO:0000259" key="1">
    <source>
        <dbReference type="Pfam" id="PF12146"/>
    </source>
</evidence>
<evidence type="ECO:0000313" key="3">
    <source>
        <dbReference type="Proteomes" id="UP000790580"/>
    </source>
</evidence>
<comment type="caution">
    <text evidence="2">The sequence shown here is derived from an EMBL/GenBank/DDBJ whole genome shotgun (WGS) entry which is preliminary data.</text>
</comment>
<evidence type="ECO:0000313" key="2">
    <source>
        <dbReference type="EMBL" id="MBU9721407.1"/>
    </source>
</evidence>
<sequence>MEKEPSWIEGMKQSVQLDEINPHYSNKDVQSYLQYYRFDIQYLHEYRCGFIDANGKKIFLQFFLQENPTATVYFVHGYLDHSGGLSRTVNDLMRKNYQVVTVDLPGHGFSEGEEGVVSSFEDYLIAVKEGFRSIENLCKTSIYGLGHSTGAALLFHASSEKKISLDGLILVAPLFHPFQWTLFKGFLLMIGKVFSQKKRAFKKNSNDRMYRKFVMKDPLQVKVLKSAWVRAMHEWQADINECPDCDMPVYYMQGTRDTTLDWRRNIAFYLEKCPSIQIALFEKGRHQLLNERTEIRELVHKQISAVLRKWECVSQEKRI</sequence>
<dbReference type="SUPFAM" id="SSF53474">
    <property type="entry name" value="alpha/beta-Hydrolases"/>
    <property type="match status" value="1"/>
</dbReference>
<keyword evidence="3" id="KW-1185">Reference proteome</keyword>
<feature type="domain" description="Serine aminopeptidase S33" evidence="1">
    <location>
        <begin position="67"/>
        <end position="292"/>
    </location>
</feature>
<organism evidence="2 3">
    <name type="scientific">Evansella alkalicola</name>
    <dbReference type="NCBI Taxonomy" id="745819"/>
    <lineage>
        <taxon>Bacteria</taxon>
        <taxon>Bacillati</taxon>
        <taxon>Bacillota</taxon>
        <taxon>Bacilli</taxon>
        <taxon>Bacillales</taxon>
        <taxon>Bacillaceae</taxon>
        <taxon>Evansella</taxon>
    </lineage>
</organism>
<dbReference type="InterPro" id="IPR022742">
    <property type="entry name" value="Hydrolase_4"/>
</dbReference>
<dbReference type="RefSeq" id="WP_088075440.1">
    <property type="nucleotide sequence ID" value="NZ_JAHQCR010000034.1"/>
</dbReference>
<dbReference type="Proteomes" id="UP000790580">
    <property type="component" value="Unassembled WGS sequence"/>
</dbReference>